<gene>
    <name evidence="1" type="ORF">BV22DRAFT_1128329</name>
</gene>
<sequence length="587" mass="65696">MTSNETHYQNEFLYSVLNLPTSASQNEIRERYRSLSVIFHPDKQHDERTKDTASKEFLEIQKAYAVLSDPFLREVYDTLGEEGLHKQWPAALRLKSPDEIRATLKESKATLKQAKLDLLIRPRGSVTCAIDASSLFARGDDLDSHSRRLLHRLSGVGVSGFGVRHGVQKRVGEKTVVGLSGHLERGAQTSLDQGALMGTVSHQFSPRLHFETSAALFSPRILIARGTYSDNESTLSVATHFVPEYWYIFPPPTTVSYTRRLFRHSPTEGSITWNKTGDQVGFIEINVHSPEPFDFTPSEDFVLKTDNMNADMDNQPGSISGFGVGAHSWSYGVTVAGLSSCLKAEWAVTFFELALQLKAGIELGFAGAAYMLTGVWTNQQGAIATSVGLSTQGVLMRLELKYMHQKWTLPITLSPEYDEALALYSVVVPSTALILGYHFILKPRRRSQRAQYFLAAQRALEEEKSELRREIESTTMLLKETAKRHMQLERSRGGLIILEASYGPTCPDDEAKQLNLDVTVPVQALVHNSQVYVPGHRTKSGIQGFYDPAPTSPKSLRVRYLFRDQLHYAEIPDYIPVVLPLKDHLVN</sequence>
<name>A0ACB8BK55_9AGAM</name>
<organism evidence="1 2">
    <name type="scientific">Leucogyrophana mollusca</name>
    <dbReference type="NCBI Taxonomy" id="85980"/>
    <lineage>
        <taxon>Eukaryota</taxon>
        <taxon>Fungi</taxon>
        <taxon>Dikarya</taxon>
        <taxon>Basidiomycota</taxon>
        <taxon>Agaricomycotina</taxon>
        <taxon>Agaricomycetes</taxon>
        <taxon>Agaricomycetidae</taxon>
        <taxon>Boletales</taxon>
        <taxon>Boletales incertae sedis</taxon>
        <taxon>Leucogyrophana</taxon>
    </lineage>
</organism>
<dbReference type="EMBL" id="MU266386">
    <property type="protein sequence ID" value="KAH7926250.1"/>
    <property type="molecule type" value="Genomic_DNA"/>
</dbReference>
<accession>A0ACB8BK55</accession>
<protein>
    <submittedName>
        <fullName evidence="1">DnaJ-domain-containing protein</fullName>
    </submittedName>
</protein>
<proteinExistence type="predicted"/>
<reference evidence="1" key="1">
    <citation type="journal article" date="2021" name="New Phytol.">
        <title>Evolutionary innovations through gain and loss of genes in the ectomycorrhizal Boletales.</title>
        <authorList>
            <person name="Wu G."/>
            <person name="Miyauchi S."/>
            <person name="Morin E."/>
            <person name="Kuo A."/>
            <person name="Drula E."/>
            <person name="Varga T."/>
            <person name="Kohler A."/>
            <person name="Feng B."/>
            <person name="Cao Y."/>
            <person name="Lipzen A."/>
            <person name="Daum C."/>
            <person name="Hundley H."/>
            <person name="Pangilinan J."/>
            <person name="Johnson J."/>
            <person name="Barry K."/>
            <person name="LaButti K."/>
            <person name="Ng V."/>
            <person name="Ahrendt S."/>
            <person name="Min B."/>
            <person name="Choi I.G."/>
            <person name="Park H."/>
            <person name="Plett J.M."/>
            <person name="Magnuson J."/>
            <person name="Spatafora J.W."/>
            <person name="Nagy L.G."/>
            <person name="Henrissat B."/>
            <person name="Grigoriev I.V."/>
            <person name="Yang Z.L."/>
            <person name="Xu J."/>
            <person name="Martin F.M."/>
        </authorList>
    </citation>
    <scope>NUCLEOTIDE SEQUENCE</scope>
    <source>
        <strain evidence="1">KUC20120723A-06</strain>
    </source>
</reference>
<comment type="caution">
    <text evidence="1">The sequence shown here is derived from an EMBL/GenBank/DDBJ whole genome shotgun (WGS) entry which is preliminary data.</text>
</comment>
<keyword evidence="2" id="KW-1185">Reference proteome</keyword>
<dbReference type="Proteomes" id="UP000790709">
    <property type="component" value="Unassembled WGS sequence"/>
</dbReference>
<evidence type="ECO:0000313" key="1">
    <source>
        <dbReference type="EMBL" id="KAH7926250.1"/>
    </source>
</evidence>
<evidence type="ECO:0000313" key="2">
    <source>
        <dbReference type="Proteomes" id="UP000790709"/>
    </source>
</evidence>